<sequence>MDNIQIPIASVSRRGSGSSCTPSTLCPALQLPPFFPVLWGGGISPGALSVHSMKEVETPPIDATSSHHIDACAPWIALT</sequence>
<name>A0A7T8KAQ4_CALRO</name>
<reference evidence="2" key="1">
    <citation type="submission" date="2021-01" db="EMBL/GenBank/DDBJ databases">
        <title>Caligus Genome Assembly.</title>
        <authorList>
            <person name="Gallardo-Escarate C."/>
        </authorList>
    </citation>
    <scope>NUCLEOTIDE SEQUENCE [LARGE SCALE GENOMIC DNA]</scope>
</reference>
<proteinExistence type="predicted"/>
<evidence type="ECO:0000313" key="2">
    <source>
        <dbReference type="Proteomes" id="UP000595437"/>
    </source>
</evidence>
<protein>
    <submittedName>
        <fullName evidence="1">Uncharacterized protein</fullName>
    </submittedName>
</protein>
<keyword evidence="2" id="KW-1185">Reference proteome</keyword>
<dbReference type="EMBL" id="CP045892">
    <property type="protein sequence ID" value="QQP52449.1"/>
    <property type="molecule type" value="Genomic_DNA"/>
</dbReference>
<gene>
    <name evidence="1" type="ORF">FKW44_004607</name>
</gene>
<feature type="non-terminal residue" evidence="1">
    <location>
        <position position="79"/>
    </location>
</feature>
<evidence type="ECO:0000313" key="1">
    <source>
        <dbReference type="EMBL" id="QQP52449.1"/>
    </source>
</evidence>
<dbReference type="Proteomes" id="UP000595437">
    <property type="component" value="Chromosome 3"/>
</dbReference>
<accession>A0A7T8KAQ4</accession>
<organism evidence="1 2">
    <name type="scientific">Caligus rogercresseyi</name>
    <name type="common">Sea louse</name>
    <dbReference type="NCBI Taxonomy" id="217165"/>
    <lineage>
        <taxon>Eukaryota</taxon>
        <taxon>Metazoa</taxon>
        <taxon>Ecdysozoa</taxon>
        <taxon>Arthropoda</taxon>
        <taxon>Crustacea</taxon>
        <taxon>Multicrustacea</taxon>
        <taxon>Hexanauplia</taxon>
        <taxon>Copepoda</taxon>
        <taxon>Siphonostomatoida</taxon>
        <taxon>Caligidae</taxon>
        <taxon>Caligus</taxon>
    </lineage>
</organism>
<dbReference type="AlphaFoldDB" id="A0A7T8KAQ4"/>